<sequence length="72" mass="7975">MCVAVPAEVIEIKENEALVNFGGVKKTVNINLVDDLKIGDYVLLHAGCAMQKVDKEEAEKTLEIFRLLSEND</sequence>
<dbReference type="Gene3D" id="2.30.30.140">
    <property type="match status" value="1"/>
</dbReference>
<dbReference type="Pfam" id="PF01455">
    <property type="entry name" value="HupF_HypC"/>
    <property type="match status" value="1"/>
</dbReference>
<proteinExistence type="inferred from homology"/>
<accession>A0ABY8EHM2</accession>
<organism evidence="2 3">
    <name type="scientific">Tepidibacter hydrothermalis</name>
    <dbReference type="NCBI Taxonomy" id="3036126"/>
    <lineage>
        <taxon>Bacteria</taxon>
        <taxon>Bacillati</taxon>
        <taxon>Bacillota</taxon>
        <taxon>Clostridia</taxon>
        <taxon>Peptostreptococcales</taxon>
        <taxon>Peptostreptococcaceae</taxon>
        <taxon>Tepidibacter</taxon>
    </lineage>
</organism>
<evidence type="ECO:0000313" key="2">
    <source>
        <dbReference type="EMBL" id="WFD12256.1"/>
    </source>
</evidence>
<dbReference type="EMBL" id="CP120733">
    <property type="protein sequence ID" value="WFD12256.1"/>
    <property type="molecule type" value="Genomic_DNA"/>
</dbReference>
<dbReference type="Proteomes" id="UP001222800">
    <property type="component" value="Chromosome"/>
</dbReference>
<name>A0ABY8EHM2_9FIRM</name>
<keyword evidence="3" id="KW-1185">Reference proteome</keyword>
<dbReference type="NCBIfam" id="TIGR00074">
    <property type="entry name" value="hypC_hupF"/>
    <property type="match status" value="1"/>
</dbReference>
<dbReference type="InterPro" id="IPR001109">
    <property type="entry name" value="Hydrogenase_HupF/HypC"/>
</dbReference>
<dbReference type="PRINTS" id="PR00445">
    <property type="entry name" value="HUPFHYPC"/>
</dbReference>
<evidence type="ECO:0000256" key="1">
    <source>
        <dbReference type="ARBA" id="ARBA00006018"/>
    </source>
</evidence>
<gene>
    <name evidence="2" type="ORF">P4S50_09265</name>
</gene>
<reference evidence="2 3" key="1">
    <citation type="submission" date="2023-03" db="EMBL/GenBank/DDBJ databases">
        <title>Complete genome sequence of Tepidibacter sp. SWIR-1, isolated from a deep-sea hydrothermal vent.</title>
        <authorList>
            <person name="Li X."/>
        </authorList>
    </citation>
    <scope>NUCLEOTIDE SEQUENCE [LARGE SCALE GENOMIC DNA]</scope>
    <source>
        <strain evidence="2 3">SWIR-1</strain>
    </source>
</reference>
<dbReference type="PANTHER" id="PTHR35177">
    <property type="entry name" value="HYDROGENASE MATURATION FACTOR HYBG"/>
    <property type="match status" value="1"/>
</dbReference>
<dbReference type="PANTHER" id="PTHR35177:SF2">
    <property type="entry name" value="HYDROGENASE MATURATION FACTOR HYBG"/>
    <property type="match status" value="1"/>
</dbReference>
<dbReference type="SUPFAM" id="SSF159127">
    <property type="entry name" value="HupF/HypC-like"/>
    <property type="match status" value="1"/>
</dbReference>
<protein>
    <submittedName>
        <fullName evidence="2">HypC/HybG/HupF family hydrogenase formation chaperone</fullName>
    </submittedName>
</protein>
<evidence type="ECO:0000313" key="3">
    <source>
        <dbReference type="Proteomes" id="UP001222800"/>
    </source>
</evidence>
<dbReference type="RefSeq" id="WP_277734573.1">
    <property type="nucleotide sequence ID" value="NZ_CP120733.1"/>
</dbReference>
<comment type="similarity">
    <text evidence="1">Belongs to the HupF/HypC family.</text>
</comment>